<dbReference type="Proteomes" id="UP001205867">
    <property type="component" value="Unassembled WGS sequence"/>
</dbReference>
<feature type="compositionally biased region" description="Basic and acidic residues" evidence="1">
    <location>
        <begin position="117"/>
        <end position="126"/>
    </location>
</feature>
<proteinExistence type="predicted"/>
<protein>
    <submittedName>
        <fullName evidence="2">Uncharacterized protein</fullName>
    </submittedName>
</protein>
<comment type="caution">
    <text evidence="2">The sequence shown here is derived from an EMBL/GenBank/DDBJ whole genome shotgun (WGS) entry which is preliminary data.</text>
</comment>
<dbReference type="EMBL" id="JALXKZ020000001">
    <property type="protein sequence ID" value="MCV7627957.1"/>
    <property type="molecule type" value="Genomic_DNA"/>
</dbReference>
<organism evidence="2 3">
    <name type="scientific">Micrococcus luteus</name>
    <name type="common">Micrococcus lysodeikticus</name>
    <dbReference type="NCBI Taxonomy" id="1270"/>
    <lineage>
        <taxon>Bacteria</taxon>
        <taxon>Bacillati</taxon>
        <taxon>Actinomycetota</taxon>
        <taxon>Actinomycetes</taxon>
        <taxon>Micrococcales</taxon>
        <taxon>Micrococcaceae</taxon>
        <taxon>Micrococcus</taxon>
    </lineage>
</organism>
<evidence type="ECO:0000313" key="2">
    <source>
        <dbReference type="EMBL" id="MCV7627957.1"/>
    </source>
</evidence>
<feature type="region of interest" description="Disordered" evidence="1">
    <location>
        <begin position="117"/>
        <end position="152"/>
    </location>
</feature>
<dbReference type="AlphaFoldDB" id="A0AAP3AEZ5"/>
<reference evidence="2" key="1">
    <citation type="submission" date="2023-06" db="EMBL/GenBank/DDBJ databases">
        <title>lsaBGC provides a comprehensive framework for evolutionary analysis of biosynthetic gene clusters within focal taxa.</title>
        <authorList>
            <person name="Salamzade R."/>
            <person name="Sandstrom S."/>
            <person name="Kalan L.R."/>
        </authorList>
    </citation>
    <scope>NUCLEOTIDE SEQUENCE</scope>
    <source>
        <strain evidence="2">P3-SID899</strain>
    </source>
</reference>
<gene>
    <name evidence="2" type="ORF">M3A82_001150</name>
</gene>
<evidence type="ECO:0000256" key="1">
    <source>
        <dbReference type="SAM" id="MobiDB-lite"/>
    </source>
</evidence>
<accession>A0AAP3AEZ5</accession>
<sequence>MARVLDGTFNFDSHGFARIVTAPDWTREAYAEAHRLLLSAREQLQDGASEPQVIRDTAKALNRVRPGFGTKLSQMWSSPGTANTLTLLTILVTILAALMNQGLTEPEVNRMIDHAITQERESRVDDDTPTGGGDNGHIADEDDEGESHKPRR</sequence>
<evidence type="ECO:0000313" key="3">
    <source>
        <dbReference type="Proteomes" id="UP001205867"/>
    </source>
</evidence>
<name>A0AAP3AEZ5_MICLU</name>